<dbReference type="Gene3D" id="3.40.390.10">
    <property type="entry name" value="Collagenase (Catalytic Domain)"/>
    <property type="match status" value="1"/>
</dbReference>
<dbReference type="PANTHER" id="PTHR10201">
    <property type="entry name" value="MATRIX METALLOPROTEINASE"/>
    <property type="match status" value="1"/>
</dbReference>
<dbReference type="AlphaFoldDB" id="A0ABD3IRM3"/>
<comment type="caution">
    <text evidence="6">The sequence shown here is derived from an EMBL/GenBank/DDBJ whole genome shotgun (WGS) entry which is preliminary data.</text>
</comment>
<evidence type="ECO:0000256" key="1">
    <source>
        <dbReference type="ARBA" id="ARBA00022670"/>
    </source>
</evidence>
<evidence type="ECO:0000256" key="3">
    <source>
        <dbReference type="ARBA" id="ARBA00022801"/>
    </source>
</evidence>
<name>A0ABD3IRM3_EUCGL</name>
<evidence type="ECO:0000313" key="6">
    <source>
        <dbReference type="EMBL" id="KAL3716815.1"/>
    </source>
</evidence>
<gene>
    <name evidence="6" type="ORF">ACJRO7_008399</name>
</gene>
<dbReference type="InterPro" id="IPR001818">
    <property type="entry name" value="Pept_M10_metallopeptidase"/>
</dbReference>
<dbReference type="Gene3D" id="1.10.101.10">
    <property type="entry name" value="PGBD-like superfamily/PGBD"/>
    <property type="match status" value="1"/>
</dbReference>
<dbReference type="Pfam" id="PF00413">
    <property type="entry name" value="Peptidase_M10"/>
    <property type="match status" value="1"/>
</dbReference>
<keyword evidence="1" id="KW-0645">Protease</keyword>
<dbReference type="GO" id="GO:0008233">
    <property type="term" value="F:peptidase activity"/>
    <property type="evidence" value="ECO:0007669"/>
    <property type="project" value="UniProtKB-KW"/>
</dbReference>
<dbReference type="SUPFAM" id="SSF55486">
    <property type="entry name" value="Metalloproteases ('zincins'), catalytic domain"/>
    <property type="match status" value="1"/>
</dbReference>
<dbReference type="InterPro" id="IPR036366">
    <property type="entry name" value="PGBDSf"/>
</dbReference>
<dbReference type="InterPro" id="IPR024079">
    <property type="entry name" value="MetalloPept_cat_dom_sf"/>
</dbReference>
<evidence type="ECO:0000259" key="5">
    <source>
        <dbReference type="Pfam" id="PF00413"/>
    </source>
</evidence>
<dbReference type="GO" id="GO:0006508">
    <property type="term" value="P:proteolysis"/>
    <property type="evidence" value="ECO:0007669"/>
    <property type="project" value="UniProtKB-KW"/>
</dbReference>
<feature type="domain" description="Peptidase M10 metallopeptidase" evidence="5">
    <location>
        <begin position="111"/>
        <end position="184"/>
    </location>
</feature>
<dbReference type="PANTHER" id="PTHR10201:SF213">
    <property type="entry name" value="METALLOENDOPROTEINASE 2-MMP-LIKE"/>
    <property type="match status" value="1"/>
</dbReference>
<proteinExistence type="predicted"/>
<reference evidence="6 7" key="1">
    <citation type="submission" date="2024-11" db="EMBL/GenBank/DDBJ databases">
        <title>Chromosome-level genome assembly of Eucalyptus globulus Labill. provides insights into its genome evolution.</title>
        <authorList>
            <person name="Li X."/>
        </authorList>
    </citation>
    <scope>NUCLEOTIDE SEQUENCE [LARGE SCALE GENOMIC DNA]</scope>
    <source>
        <strain evidence="6">CL2024</strain>
        <tissue evidence="6">Fresh tender leaves</tissue>
    </source>
</reference>
<accession>A0ABD3IRM3</accession>
<dbReference type="EMBL" id="JBJKBG010000011">
    <property type="protein sequence ID" value="KAL3716815.1"/>
    <property type="molecule type" value="Genomic_DNA"/>
</dbReference>
<dbReference type="GO" id="GO:0046872">
    <property type="term" value="F:metal ion binding"/>
    <property type="evidence" value="ECO:0007669"/>
    <property type="project" value="UniProtKB-KW"/>
</dbReference>
<sequence length="197" mass="22203">MWSRCQSSSKHYLNYNQYEHSVHTGDDDFNDLLEHVIKVYQFNHHLNITRTLDPHMVLKMMMPRCGVSDIVNGTTWMEPNKKGQNLREARTSVVSAPSMRWPASNYHLTCGMENRFKGPGGTIAHDFPPTSRPFRYDADVRWAVNPPSGSPALDLEAVAFRGIGHLVGLGHSGVGGSVTYSFRDPTYQGVKLYTTFD</sequence>
<evidence type="ECO:0000256" key="4">
    <source>
        <dbReference type="ARBA" id="ARBA00022833"/>
    </source>
</evidence>
<protein>
    <recommendedName>
        <fullName evidence="5">Peptidase M10 metallopeptidase domain-containing protein</fullName>
    </recommendedName>
</protein>
<keyword evidence="7" id="KW-1185">Reference proteome</keyword>
<keyword evidence="3" id="KW-0378">Hydrolase</keyword>
<dbReference type="Proteomes" id="UP001634007">
    <property type="component" value="Unassembled WGS sequence"/>
</dbReference>
<evidence type="ECO:0000256" key="2">
    <source>
        <dbReference type="ARBA" id="ARBA00022723"/>
    </source>
</evidence>
<organism evidence="6 7">
    <name type="scientific">Eucalyptus globulus</name>
    <name type="common">Tasmanian blue gum</name>
    <dbReference type="NCBI Taxonomy" id="34317"/>
    <lineage>
        <taxon>Eukaryota</taxon>
        <taxon>Viridiplantae</taxon>
        <taxon>Streptophyta</taxon>
        <taxon>Embryophyta</taxon>
        <taxon>Tracheophyta</taxon>
        <taxon>Spermatophyta</taxon>
        <taxon>Magnoliopsida</taxon>
        <taxon>eudicotyledons</taxon>
        <taxon>Gunneridae</taxon>
        <taxon>Pentapetalae</taxon>
        <taxon>rosids</taxon>
        <taxon>malvids</taxon>
        <taxon>Myrtales</taxon>
        <taxon>Myrtaceae</taxon>
        <taxon>Myrtoideae</taxon>
        <taxon>Eucalypteae</taxon>
        <taxon>Eucalyptus</taxon>
    </lineage>
</organism>
<dbReference type="SUPFAM" id="SSF47090">
    <property type="entry name" value="PGBD-like"/>
    <property type="match status" value="1"/>
</dbReference>
<keyword evidence="4" id="KW-0862">Zinc</keyword>
<evidence type="ECO:0000313" key="7">
    <source>
        <dbReference type="Proteomes" id="UP001634007"/>
    </source>
</evidence>
<keyword evidence="2" id="KW-0479">Metal-binding</keyword>
<dbReference type="InterPro" id="IPR036365">
    <property type="entry name" value="PGBD-like_sf"/>
</dbReference>